<proteinExistence type="predicted"/>
<reference evidence="3" key="1">
    <citation type="submission" date="2017-02" db="EMBL/GenBank/DDBJ databases">
        <authorList>
            <person name="Varghese N."/>
            <person name="Submissions S."/>
        </authorList>
    </citation>
    <scope>NUCLEOTIDE SEQUENCE [LARGE SCALE GENOMIC DNA]</scope>
    <source>
        <strain evidence="3">DSM 3072</strain>
    </source>
</reference>
<dbReference type="Proteomes" id="UP000242432">
    <property type="component" value="Unassembled WGS sequence"/>
</dbReference>
<dbReference type="AlphaFoldDB" id="A0A1T4VN15"/>
<accession>A0A1T4VN15</accession>
<dbReference type="Gene3D" id="3.10.290.30">
    <property type="entry name" value="MM3350-like"/>
    <property type="match status" value="1"/>
</dbReference>
<name>A0A1T4VN15_9GAMM</name>
<dbReference type="Pfam" id="PF07929">
    <property type="entry name" value="PRiA4_ORF3"/>
    <property type="match status" value="1"/>
</dbReference>
<sequence>MQYLLKVSIENTPLWRLVAIDGKADISHVAKLIGLAFDYKKSQYCFNIDSRKISAGVDGQTSSLEELKTFDSLSLNAGDVFGFVNETQGSLNHKVEVMKAEDKLYCLIPSCLVGAGILPPEDNLTTDAISAYYDKDDCPSLNLKEVTNRLREYGSVRKDLEATMSQVSAIPFDIKG</sequence>
<dbReference type="InterPro" id="IPR024047">
    <property type="entry name" value="MM3350-like_sf"/>
</dbReference>
<feature type="domain" description="Plasmid pRiA4b Orf3-like" evidence="1">
    <location>
        <begin position="5"/>
        <end position="123"/>
    </location>
</feature>
<evidence type="ECO:0000313" key="2">
    <source>
        <dbReference type="EMBL" id="SKA66382.1"/>
    </source>
</evidence>
<organism evidence="2 3">
    <name type="scientific">Succinivibrio dextrinosolvens DSM 3072</name>
    <dbReference type="NCBI Taxonomy" id="1123324"/>
    <lineage>
        <taxon>Bacteria</taxon>
        <taxon>Pseudomonadati</taxon>
        <taxon>Pseudomonadota</taxon>
        <taxon>Gammaproteobacteria</taxon>
        <taxon>Aeromonadales</taxon>
        <taxon>Succinivibrionaceae</taxon>
        <taxon>Succinivibrio</taxon>
    </lineage>
</organism>
<dbReference type="EMBL" id="FUXX01000035">
    <property type="protein sequence ID" value="SKA66382.1"/>
    <property type="molecule type" value="Genomic_DNA"/>
</dbReference>
<keyword evidence="3" id="KW-1185">Reference proteome</keyword>
<evidence type="ECO:0000313" key="3">
    <source>
        <dbReference type="Proteomes" id="UP000242432"/>
    </source>
</evidence>
<gene>
    <name evidence="2" type="ORF">SAMN02745213_01811</name>
</gene>
<dbReference type="InterPro" id="IPR012912">
    <property type="entry name" value="Plasmid_pRiA4b_Orf3-like"/>
</dbReference>
<dbReference type="RefSeq" id="WP_078929183.1">
    <property type="nucleotide sequence ID" value="NZ_FUXX01000035.1"/>
</dbReference>
<evidence type="ECO:0000259" key="1">
    <source>
        <dbReference type="Pfam" id="PF07929"/>
    </source>
</evidence>
<dbReference type="STRING" id="83771.SAMN02910357_02070"/>
<dbReference type="SUPFAM" id="SSF159941">
    <property type="entry name" value="MM3350-like"/>
    <property type="match status" value="1"/>
</dbReference>
<protein>
    <submittedName>
        <fullName evidence="2">PRiA4b ORF-3-like protein</fullName>
    </submittedName>
</protein>